<protein>
    <submittedName>
        <fullName evidence="3">Uncharacterized protein</fullName>
    </submittedName>
</protein>
<evidence type="ECO:0000256" key="2">
    <source>
        <dbReference type="SAM" id="SignalP"/>
    </source>
</evidence>
<dbReference type="EMBL" id="CP137315">
    <property type="protein sequence ID" value="WQF90292.1"/>
    <property type="molecule type" value="Genomic_DNA"/>
</dbReference>
<dbReference type="KEGG" id="cdet:87951806"/>
<sequence>MSSLFYLLLLLPGNMSVTRTSNRGFLLSVFALWSATSVAADKGDDFSNNLFSNLLLLLALFSERVTLQFMSKSMGWANNIILAMAPLGILTVIVSAICVGGPMWLKAVVGWARENLAAAEVKLMSLTLDEVCELWNGREVVRCMGLALVTEFICLLPNDNLTIKSPTT</sequence>
<keyword evidence="1" id="KW-0472">Membrane</keyword>
<feature type="transmembrane region" description="Helical" evidence="1">
    <location>
        <begin position="79"/>
        <end position="105"/>
    </location>
</feature>
<organism evidence="3 4">
    <name type="scientific">Colletotrichum destructivum</name>
    <dbReference type="NCBI Taxonomy" id="34406"/>
    <lineage>
        <taxon>Eukaryota</taxon>
        <taxon>Fungi</taxon>
        <taxon>Dikarya</taxon>
        <taxon>Ascomycota</taxon>
        <taxon>Pezizomycotina</taxon>
        <taxon>Sordariomycetes</taxon>
        <taxon>Hypocreomycetidae</taxon>
        <taxon>Glomerellales</taxon>
        <taxon>Glomerellaceae</taxon>
        <taxon>Colletotrichum</taxon>
        <taxon>Colletotrichum destructivum species complex</taxon>
    </lineage>
</organism>
<keyword evidence="1" id="KW-0812">Transmembrane</keyword>
<reference evidence="4" key="1">
    <citation type="journal article" date="2023" name="bioRxiv">
        <title>Complete genome of the Medicago anthracnose fungus, Colletotrichum destructivum, reveals a mini-chromosome-like region within a core chromosome.</title>
        <authorList>
            <person name="Lapalu N."/>
            <person name="Simon A."/>
            <person name="Lu A."/>
            <person name="Plaumann P.-L."/>
            <person name="Amselem J."/>
            <person name="Pigne S."/>
            <person name="Auger A."/>
            <person name="Koch C."/>
            <person name="Dallery J.-F."/>
            <person name="O'Connell R.J."/>
        </authorList>
    </citation>
    <scope>NUCLEOTIDE SEQUENCE [LARGE SCALE GENOMIC DNA]</scope>
    <source>
        <strain evidence="4">CBS 520.97</strain>
    </source>
</reference>
<dbReference type="AlphaFoldDB" id="A0AAX4J412"/>
<dbReference type="GeneID" id="87951806"/>
<accession>A0AAX4J412</accession>
<dbReference type="RefSeq" id="XP_062787513.1">
    <property type="nucleotide sequence ID" value="XM_062931462.1"/>
</dbReference>
<evidence type="ECO:0000313" key="4">
    <source>
        <dbReference type="Proteomes" id="UP001322277"/>
    </source>
</evidence>
<proteinExistence type="predicted"/>
<evidence type="ECO:0000256" key="1">
    <source>
        <dbReference type="SAM" id="Phobius"/>
    </source>
</evidence>
<keyword evidence="4" id="KW-1185">Reference proteome</keyword>
<feature type="signal peptide" evidence="2">
    <location>
        <begin position="1"/>
        <end position="20"/>
    </location>
</feature>
<evidence type="ECO:0000313" key="3">
    <source>
        <dbReference type="EMBL" id="WQF90292.1"/>
    </source>
</evidence>
<dbReference type="Proteomes" id="UP001322277">
    <property type="component" value="Chromosome 11"/>
</dbReference>
<gene>
    <name evidence="3" type="ORF">CDEST_15306</name>
</gene>
<feature type="chain" id="PRO_5043601368" evidence="2">
    <location>
        <begin position="21"/>
        <end position="168"/>
    </location>
</feature>
<keyword evidence="2" id="KW-0732">Signal</keyword>
<name>A0AAX4J412_9PEZI</name>
<keyword evidence="1" id="KW-1133">Transmembrane helix</keyword>